<proteinExistence type="predicted"/>
<evidence type="ECO:0000313" key="1">
    <source>
        <dbReference type="EMBL" id="CAD8327480.1"/>
    </source>
</evidence>
<sequence length="103" mass="11601">MRKATEVLAFFPVTLISFHSNVFPSKSILLCAHAGKMTLCRGLNQGSNIKRNIRWCNIEGKRVLHSTLNPIADHRERTQINSTEATVVRKWGDSNPARRNSGE</sequence>
<reference evidence="1" key="1">
    <citation type="submission" date="2021-01" db="EMBL/GenBank/DDBJ databases">
        <authorList>
            <person name="Corre E."/>
            <person name="Pelletier E."/>
            <person name="Niang G."/>
            <person name="Scheremetjew M."/>
            <person name="Finn R."/>
            <person name="Kale V."/>
            <person name="Holt S."/>
            <person name="Cochrane G."/>
            <person name="Meng A."/>
            <person name="Brown T."/>
            <person name="Cohen L."/>
        </authorList>
    </citation>
    <scope>NUCLEOTIDE SEQUENCE</scope>
    <source>
        <strain evidence="1">CCMP147</strain>
    </source>
</reference>
<gene>
    <name evidence="1" type="ORF">TDUB1175_LOCUS25907</name>
</gene>
<accession>A0A7R9WKM4</accession>
<organism evidence="1">
    <name type="scientific">Pseudictyota dubia</name>
    <dbReference type="NCBI Taxonomy" id="2749911"/>
    <lineage>
        <taxon>Eukaryota</taxon>
        <taxon>Sar</taxon>
        <taxon>Stramenopiles</taxon>
        <taxon>Ochrophyta</taxon>
        <taxon>Bacillariophyta</taxon>
        <taxon>Mediophyceae</taxon>
        <taxon>Biddulphiophycidae</taxon>
        <taxon>Eupodiscales</taxon>
        <taxon>Odontellaceae</taxon>
        <taxon>Pseudictyota</taxon>
    </lineage>
</organism>
<name>A0A7R9WKM4_9STRA</name>
<protein>
    <submittedName>
        <fullName evidence="1">Uncharacterized protein</fullName>
    </submittedName>
</protein>
<dbReference type="AlphaFoldDB" id="A0A7R9WKM4"/>
<dbReference type="EMBL" id="HBED01051134">
    <property type="protein sequence ID" value="CAD8327480.1"/>
    <property type="molecule type" value="Transcribed_RNA"/>
</dbReference>